<feature type="transmembrane region" description="Helical" evidence="8">
    <location>
        <begin position="259"/>
        <end position="277"/>
    </location>
</feature>
<feature type="transmembrane region" description="Helical" evidence="8">
    <location>
        <begin position="234"/>
        <end position="253"/>
    </location>
</feature>
<keyword evidence="3" id="KW-0813">Transport</keyword>
<accession>A0A7X1E7P3</accession>
<feature type="transmembrane region" description="Helical" evidence="8">
    <location>
        <begin position="68"/>
        <end position="88"/>
    </location>
</feature>
<dbReference type="Gene3D" id="1.20.1530.20">
    <property type="match status" value="2"/>
</dbReference>
<evidence type="ECO:0000256" key="3">
    <source>
        <dbReference type="ARBA" id="ARBA00022448"/>
    </source>
</evidence>
<comment type="similarity">
    <text evidence="2">Belongs to the auxin efflux carrier (TC 2.A.69) family.</text>
</comment>
<dbReference type="GO" id="GO:0005886">
    <property type="term" value="C:plasma membrane"/>
    <property type="evidence" value="ECO:0007669"/>
    <property type="project" value="UniProtKB-SubCell"/>
</dbReference>
<evidence type="ECO:0000256" key="7">
    <source>
        <dbReference type="ARBA" id="ARBA00023136"/>
    </source>
</evidence>
<dbReference type="EMBL" id="JACHVC010000006">
    <property type="protein sequence ID" value="MBC2605406.1"/>
    <property type="molecule type" value="Genomic_DNA"/>
</dbReference>
<dbReference type="RefSeq" id="WP_185659285.1">
    <property type="nucleotide sequence ID" value="NZ_CAWPOO010000006.1"/>
</dbReference>
<keyword evidence="10" id="KW-1185">Reference proteome</keyword>
<dbReference type="AlphaFoldDB" id="A0A7X1E7P3"/>
<keyword evidence="7 8" id="KW-0472">Membrane</keyword>
<sequence>MSEYLTILKLILPVFATLAVGSFMRWRDWMNPVVEKGVVLMVVKVLYPCLILRAMLQADSFRGSSGAVWAPIVGFGTVVLGFVVSRWLGKLVGIKKGNGLRTFAFATGIYNYGYLPIPLMQDLFGANELAVLFIHNVGIETAIWTVGVSFLAGGSWQDGIKKIFNPMVFALLLGLALNISGWGSELPSPVTSSISMLAGCAIPLGLMAIGSNLFDHIKEGEKLWGARESLLSVFLRLGLLPIAGLLIAVFFPLDIELKRVLVFQAAMPAGIMPIVLAKHYGGQPIVAVRVVFATTAIGFVTMPLWIHFGLQLIGGET</sequence>
<evidence type="ECO:0000313" key="9">
    <source>
        <dbReference type="EMBL" id="MBC2605406.1"/>
    </source>
</evidence>
<evidence type="ECO:0000313" key="10">
    <source>
        <dbReference type="Proteomes" id="UP000526501"/>
    </source>
</evidence>
<dbReference type="Proteomes" id="UP000526501">
    <property type="component" value="Unassembled WGS sequence"/>
</dbReference>
<reference evidence="9 10" key="1">
    <citation type="submission" date="2020-07" db="EMBL/GenBank/DDBJ databases">
        <authorList>
            <person name="Feng X."/>
        </authorList>
    </citation>
    <scope>NUCLEOTIDE SEQUENCE [LARGE SCALE GENOMIC DNA]</scope>
    <source>
        <strain evidence="9 10">JCM23202</strain>
    </source>
</reference>
<evidence type="ECO:0000256" key="8">
    <source>
        <dbReference type="SAM" id="Phobius"/>
    </source>
</evidence>
<dbReference type="GO" id="GO:0055085">
    <property type="term" value="P:transmembrane transport"/>
    <property type="evidence" value="ECO:0007669"/>
    <property type="project" value="InterPro"/>
</dbReference>
<feature type="transmembrane region" description="Helical" evidence="8">
    <location>
        <begin position="194"/>
        <end position="214"/>
    </location>
</feature>
<name>A0A7X1E7P3_9BACT</name>
<feature type="transmembrane region" description="Helical" evidence="8">
    <location>
        <begin position="163"/>
        <end position="182"/>
    </location>
</feature>
<organism evidence="9 10">
    <name type="scientific">Pelagicoccus albus</name>
    <dbReference type="NCBI Taxonomy" id="415222"/>
    <lineage>
        <taxon>Bacteria</taxon>
        <taxon>Pseudomonadati</taxon>
        <taxon>Verrucomicrobiota</taxon>
        <taxon>Opitutia</taxon>
        <taxon>Puniceicoccales</taxon>
        <taxon>Pelagicoccaceae</taxon>
        <taxon>Pelagicoccus</taxon>
    </lineage>
</organism>
<feature type="transmembrane region" description="Helical" evidence="8">
    <location>
        <begin position="129"/>
        <end position="151"/>
    </location>
</feature>
<evidence type="ECO:0000256" key="5">
    <source>
        <dbReference type="ARBA" id="ARBA00022692"/>
    </source>
</evidence>
<dbReference type="Pfam" id="PF03547">
    <property type="entry name" value="Mem_trans"/>
    <property type="match status" value="2"/>
</dbReference>
<feature type="transmembrane region" description="Helical" evidence="8">
    <location>
        <begin position="38"/>
        <end position="56"/>
    </location>
</feature>
<keyword evidence="6 8" id="KW-1133">Transmembrane helix</keyword>
<proteinExistence type="inferred from homology"/>
<feature type="transmembrane region" description="Helical" evidence="8">
    <location>
        <begin position="286"/>
        <end position="308"/>
    </location>
</feature>
<gene>
    <name evidence="9" type="ORF">H5P27_05055</name>
</gene>
<keyword evidence="5 8" id="KW-0812">Transmembrane</keyword>
<feature type="transmembrane region" description="Helical" evidence="8">
    <location>
        <begin position="6"/>
        <end position="26"/>
    </location>
</feature>
<dbReference type="PANTHER" id="PTHR36838:SF3">
    <property type="entry name" value="TRANSPORTER AUXIN EFFLUX CARRIER EC FAMILY"/>
    <property type="match status" value="1"/>
</dbReference>
<evidence type="ECO:0000256" key="6">
    <source>
        <dbReference type="ARBA" id="ARBA00022989"/>
    </source>
</evidence>
<comment type="caution">
    <text evidence="9">The sequence shown here is derived from an EMBL/GenBank/DDBJ whole genome shotgun (WGS) entry which is preliminary data.</text>
</comment>
<dbReference type="PANTHER" id="PTHR36838">
    <property type="entry name" value="AUXIN EFFLUX CARRIER FAMILY PROTEIN"/>
    <property type="match status" value="1"/>
</dbReference>
<keyword evidence="4" id="KW-1003">Cell membrane</keyword>
<comment type="subcellular location">
    <subcellularLocation>
        <location evidence="1">Cell membrane</location>
        <topology evidence="1">Multi-pass membrane protein</topology>
    </subcellularLocation>
</comment>
<protein>
    <submittedName>
        <fullName evidence="9">AEC family transporter</fullName>
    </submittedName>
</protein>
<evidence type="ECO:0000256" key="4">
    <source>
        <dbReference type="ARBA" id="ARBA00022475"/>
    </source>
</evidence>
<feature type="transmembrane region" description="Helical" evidence="8">
    <location>
        <begin position="100"/>
        <end position="117"/>
    </location>
</feature>
<dbReference type="InterPro" id="IPR004776">
    <property type="entry name" value="Mem_transp_PIN-like"/>
</dbReference>
<dbReference type="InterPro" id="IPR038770">
    <property type="entry name" value="Na+/solute_symporter_sf"/>
</dbReference>
<evidence type="ECO:0000256" key="2">
    <source>
        <dbReference type="ARBA" id="ARBA00010145"/>
    </source>
</evidence>
<evidence type="ECO:0000256" key="1">
    <source>
        <dbReference type="ARBA" id="ARBA00004651"/>
    </source>
</evidence>